<reference evidence="3" key="1">
    <citation type="submission" date="2015-09" db="EMBL/GenBank/DDBJ databases">
        <authorList>
            <person name="Rodrigo-Torres L."/>
            <person name="Arahal D.R."/>
        </authorList>
    </citation>
    <scope>NUCLEOTIDE SEQUENCE [LARGE SCALE GENOMIC DNA]</scope>
    <source>
        <strain evidence="3">CECT 5091</strain>
    </source>
</reference>
<feature type="transmembrane region" description="Helical" evidence="1">
    <location>
        <begin position="78"/>
        <end position="98"/>
    </location>
</feature>
<feature type="transmembrane region" description="Helical" evidence="1">
    <location>
        <begin position="196"/>
        <end position="219"/>
    </location>
</feature>
<accession>A0A0P1I0X5</accession>
<name>A0A0P1I0X5_9RHOB</name>
<gene>
    <name evidence="2" type="ORF">RUE5091_00152</name>
</gene>
<organism evidence="2 3">
    <name type="scientific">Ruegeria denitrificans</name>
    <dbReference type="NCBI Taxonomy" id="1715692"/>
    <lineage>
        <taxon>Bacteria</taxon>
        <taxon>Pseudomonadati</taxon>
        <taxon>Pseudomonadota</taxon>
        <taxon>Alphaproteobacteria</taxon>
        <taxon>Rhodobacterales</taxon>
        <taxon>Roseobacteraceae</taxon>
        <taxon>Ruegeria</taxon>
    </lineage>
</organism>
<evidence type="ECO:0000313" key="2">
    <source>
        <dbReference type="EMBL" id="CUJ83836.1"/>
    </source>
</evidence>
<keyword evidence="3" id="KW-1185">Reference proteome</keyword>
<feature type="transmembrane region" description="Helical" evidence="1">
    <location>
        <begin position="142"/>
        <end position="160"/>
    </location>
</feature>
<feature type="transmembrane region" description="Helical" evidence="1">
    <location>
        <begin position="15"/>
        <end position="32"/>
    </location>
</feature>
<keyword evidence="1" id="KW-1133">Transmembrane helix</keyword>
<dbReference type="EMBL" id="CYUD01000001">
    <property type="protein sequence ID" value="CUJ83836.1"/>
    <property type="molecule type" value="Genomic_DNA"/>
</dbReference>
<dbReference type="RefSeq" id="WP_131726256.1">
    <property type="nucleotide sequence ID" value="NZ_CYUD01000001.1"/>
</dbReference>
<keyword evidence="1" id="KW-0472">Membrane</keyword>
<keyword evidence="1" id="KW-0812">Transmembrane</keyword>
<protein>
    <submittedName>
        <fullName evidence="2">Uncharacterized protein</fullName>
    </submittedName>
</protein>
<feature type="transmembrane region" description="Helical" evidence="1">
    <location>
        <begin position="53"/>
        <end position="72"/>
    </location>
</feature>
<dbReference type="AlphaFoldDB" id="A0A0P1I0X5"/>
<evidence type="ECO:0000313" key="3">
    <source>
        <dbReference type="Proteomes" id="UP000051260"/>
    </source>
</evidence>
<dbReference type="Proteomes" id="UP000051260">
    <property type="component" value="Unassembled WGS sequence"/>
</dbReference>
<sequence length="247" mass="28144">MDKLLELTGVQTASIWVKLLILATVMTVGDVHSQMNGKNIFTVNSFEYISNNFFGLCAVFALLSIFVISLSLLSTMLLLALSNVAVRAAILLLSELGNKNIHRCKYRMPRMREMAKQIYYEGKLEQFKMAEEELEKMRQQPLWVFFLFAFSILEFSKFYLVGDDAKSIIESLLYSFTDIPAFLSSGVGIETDVVDFAMLIGGMLIVAKLFLDLIVHAFANLFLYNKYVLFYPIFGEDTEINKELELK</sequence>
<proteinExistence type="predicted"/>
<evidence type="ECO:0000256" key="1">
    <source>
        <dbReference type="SAM" id="Phobius"/>
    </source>
</evidence>